<comment type="caution">
    <text evidence="2">The sequence shown here is derived from an EMBL/GenBank/DDBJ whole genome shotgun (WGS) entry which is preliminary data.</text>
</comment>
<organism evidence="2 3">
    <name type="scientific">Trueperella bonasi</name>
    <dbReference type="NCBI Taxonomy" id="312286"/>
    <lineage>
        <taxon>Bacteria</taxon>
        <taxon>Bacillati</taxon>
        <taxon>Actinomycetota</taxon>
        <taxon>Actinomycetes</taxon>
        <taxon>Actinomycetales</taxon>
        <taxon>Actinomycetaceae</taxon>
        <taxon>Trueperella</taxon>
    </lineage>
</organism>
<reference evidence="2 3" key="1">
    <citation type="submission" date="2023-07" db="EMBL/GenBank/DDBJ databases">
        <title>Sequencing the genomes of 1000 actinobacteria strains.</title>
        <authorList>
            <person name="Klenk H.-P."/>
        </authorList>
    </citation>
    <scope>NUCLEOTIDE SEQUENCE [LARGE SCALE GENOMIC DNA]</scope>
    <source>
        <strain evidence="2 3">DSM 17163</strain>
    </source>
</reference>
<dbReference type="Proteomes" id="UP001243212">
    <property type="component" value="Unassembled WGS sequence"/>
</dbReference>
<feature type="transmembrane region" description="Helical" evidence="1">
    <location>
        <begin position="44"/>
        <end position="66"/>
    </location>
</feature>
<keyword evidence="1" id="KW-0472">Membrane</keyword>
<proteinExistence type="predicted"/>
<feature type="transmembrane region" description="Helical" evidence="1">
    <location>
        <begin position="105"/>
        <end position="121"/>
    </location>
</feature>
<evidence type="ECO:0000313" key="3">
    <source>
        <dbReference type="Proteomes" id="UP001243212"/>
    </source>
</evidence>
<name>A0ABT9NIN7_9ACTO</name>
<accession>A0ABT9NIN7</accession>
<evidence type="ECO:0000256" key="1">
    <source>
        <dbReference type="SAM" id="Phobius"/>
    </source>
</evidence>
<dbReference type="RefSeq" id="WP_307683080.1">
    <property type="nucleotide sequence ID" value="NZ_JAUSQX010000001.1"/>
</dbReference>
<sequence length="173" mass="19364">MSDIDQISLDELLKEKTTEGNMSNYLQFLDESTNAVKRKNRQAMLLLILSYLAMWSSGIIAFWFFIDNTQGIGFSLWYFWIMLPVTTLILSIIIGKNDYWGKWKWAAAPVFGFLAMLAKYATFNAGNMITFNNLGRPAFELLLGGMLISALGAGIGAGIRKLGSRSPSLDTER</sequence>
<evidence type="ECO:0000313" key="2">
    <source>
        <dbReference type="EMBL" id="MDP9806893.1"/>
    </source>
</evidence>
<feature type="transmembrane region" description="Helical" evidence="1">
    <location>
        <begin position="72"/>
        <end position="93"/>
    </location>
</feature>
<gene>
    <name evidence="2" type="ORF">J2S70_001475</name>
</gene>
<keyword evidence="3" id="KW-1185">Reference proteome</keyword>
<feature type="transmembrane region" description="Helical" evidence="1">
    <location>
        <begin position="141"/>
        <end position="159"/>
    </location>
</feature>
<protein>
    <submittedName>
        <fullName evidence="2">Uncharacterized protein</fullName>
    </submittedName>
</protein>
<dbReference type="EMBL" id="JAUSQX010000001">
    <property type="protein sequence ID" value="MDP9806893.1"/>
    <property type="molecule type" value="Genomic_DNA"/>
</dbReference>
<keyword evidence="1" id="KW-1133">Transmembrane helix</keyword>
<keyword evidence="1" id="KW-0812">Transmembrane</keyword>